<accession>A0A5S9IPN3</accession>
<dbReference type="Proteomes" id="UP000326354">
    <property type="component" value="Chromosome"/>
</dbReference>
<dbReference type="AlphaFoldDB" id="A0A5S9IPN3"/>
<dbReference type="Gene3D" id="2.60.200.20">
    <property type="match status" value="1"/>
</dbReference>
<keyword evidence="3" id="KW-1185">Reference proteome</keyword>
<reference evidence="2 3" key="1">
    <citation type="submission" date="2019-08" db="EMBL/GenBank/DDBJ databases">
        <title>Complete genome sequence of Candidatus Uab amorphum.</title>
        <authorList>
            <person name="Shiratori T."/>
            <person name="Suzuki S."/>
            <person name="Kakizawa Y."/>
            <person name="Ishida K."/>
        </authorList>
    </citation>
    <scope>NUCLEOTIDE SEQUENCE [LARGE SCALE GENOMIC DNA]</scope>
    <source>
        <strain evidence="2 3">SRT547</strain>
    </source>
</reference>
<evidence type="ECO:0000313" key="3">
    <source>
        <dbReference type="Proteomes" id="UP000326354"/>
    </source>
</evidence>
<dbReference type="KEGG" id="uam:UABAM_03764"/>
<gene>
    <name evidence="2" type="ORF">UABAM_03764</name>
</gene>
<organism evidence="2 3">
    <name type="scientific">Uabimicrobium amorphum</name>
    <dbReference type="NCBI Taxonomy" id="2596890"/>
    <lineage>
        <taxon>Bacteria</taxon>
        <taxon>Pseudomonadati</taxon>
        <taxon>Planctomycetota</taxon>
        <taxon>Candidatus Uabimicrobiia</taxon>
        <taxon>Candidatus Uabimicrobiales</taxon>
        <taxon>Candidatus Uabimicrobiaceae</taxon>
        <taxon>Candidatus Uabimicrobium</taxon>
    </lineage>
</organism>
<dbReference type="PROSITE" id="PS50006">
    <property type="entry name" value="FHA_DOMAIN"/>
    <property type="match status" value="1"/>
</dbReference>
<dbReference type="RefSeq" id="WP_151969502.1">
    <property type="nucleotide sequence ID" value="NZ_AP019860.1"/>
</dbReference>
<dbReference type="InterPro" id="IPR008984">
    <property type="entry name" value="SMAD_FHA_dom_sf"/>
</dbReference>
<sequence length="378" mass="44358">MTSEIQNQESHFFDYYDFLGIPPAAPPNLIYLAILKIEKSLKDKTFSDEKYVANVKKNLANIYDRLLSEEEKRLQYEKEWLDYYFPRDQYQTNIKSMKLNSHNSTLLSTGLKEKSAPLVKEPKKNEIFDYSSDFSYLMMCDRPKERNVFFLDTEQEIHLPPYSDYIHFKKDQFFLSTHGEVKVSIINDALGKHVICSTASKEIPLHIGDRMEFESGTRLILRGFYTKPATNTATKKWGIHLVQENVILPLEENKNYVFGRNTSDIRSLSFDEDLFCFVNIGRRERSISRQNFQMFHHAGDWYLKDLGSRYGTTLDLDHHNKFETLIGGSIMKLEIGRIRLGYDKSYLIEVNEIEKLEKATPLEIETYDYTTIYDIPLF</sequence>
<feature type="domain" description="FHA" evidence="1">
    <location>
        <begin position="256"/>
        <end position="315"/>
    </location>
</feature>
<dbReference type="EMBL" id="AP019860">
    <property type="protein sequence ID" value="BBM85397.1"/>
    <property type="molecule type" value="Genomic_DNA"/>
</dbReference>
<dbReference type="InterPro" id="IPR000253">
    <property type="entry name" value="FHA_dom"/>
</dbReference>
<dbReference type="SUPFAM" id="SSF49879">
    <property type="entry name" value="SMAD/FHA domain"/>
    <property type="match status" value="1"/>
</dbReference>
<protein>
    <recommendedName>
        <fullName evidence="1">FHA domain-containing protein</fullName>
    </recommendedName>
</protein>
<name>A0A5S9IPN3_UABAM</name>
<evidence type="ECO:0000313" key="2">
    <source>
        <dbReference type="EMBL" id="BBM85397.1"/>
    </source>
</evidence>
<proteinExistence type="predicted"/>
<evidence type="ECO:0000259" key="1">
    <source>
        <dbReference type="PROSITE" id="PS50006"/>
    </source>
</evidence>